<accession>A0AAV5TMB1</accession>
<feature type="non-terminal residue" evidence="2">
    <location>
        <position position="1"/>
    </location>
</feature>
<gene>
    <name evidence="2" type="ORF">PENTCL1PPCAC_17745</name>
</gene>
<protein>
    <submittedName>
        <fullName evidence="2">Uncharacterized protein</fullName>
    </submittedName>
</protein>
<dbReference type="Proteomes" id="UP001432027">
    <property type="component" value="Unassembled WGS sequence"/>
</dbReference>
<organism evidence="2 3">
    <name type="scientific">Pristionchus entomophagus</name>
    <dbReference type="NCBI Taxonomy" id="358040"/>
    <lineage>
        <taxon>Eukaryota</taxon>
        <taxon>Metazoa</taxon>
        <taxon>Ecdysozoa</taxon>
        <taxon>Nematoda</taxon>
        <taxon>Chromadorea</taxon>
        <taxon>Rhabditida</taxon>
        <taxon>Rhabditina</taxon>
        <taxon>Diplogasteromorpha</taxon>
        <taxon>Diplogasteroidea</taxon>
        <taxon>Neodiplogasteridae</taxon>
        <taxon>Pristionchus</taxon>
    </lineage>
</organism>
<feature type="non-terminal residue" evidence="2">
    <location>
        <position position="138"/>
    </location>
</feature>
<evidence type="ECO:0000256" key="1">
    <source>
        <dbReference type="SAM" id="MobiDB-lite"/>
    </source>
</evidence>
<proteinExistence type="predicted"/>
<feature type="compositionally biased region" description="Pro residues" evidence="1">
    <location>
        <begin position="98"/>
        <end position="109"/>
    </location>
</feature>
<dbReference type="AlphaFoldDB" id="A0AAV5TMB1"/>
<name>A0AAV5TMB1_9BILA</name>
<sequence>APSPLPPPPSPFSPLTSPFRLLLLFPSTSPHFPIHSTSTSSLDAHSQRHLTCNLSFINEIIIYSSSSYTHNVHTINWQFWHRSQNTVYSDNCSSLPPFTSPPPPPPPPSTLSTNYIQLMPHSSIPSSFAPPTTTSHLQ</sequence>
<comment type="caution">
    <text evidence="2">The sequence shown here is derived from an EMBL/GenBank/DDBJ whole genome shotgun (WGS) entry which is preliminary data.</text>
</comment>
<evidence type="ECO:0000313" key="3">
    <source>
        <dbReference type="Proteomes" id="UP001432027"/>
    </source>
</evidence>
<feature type="region of interest" description="Disordered" evidence="1">
    <location>
        <begin position="93"/>
        <end position="112"/>
    </location>
</feature>
<dbReference type="EMBL" id="BTSX01000004">
    <property type="protein sequence ID" value="GMS95570.1"/>
    <property type="molecule type" value="Genomic_DNA"/>
</dbReference>
<reference evidence="2" key="1">
    <citation type="submission" date="2023-10" db="EMBL/GenBank/DDBJ databases">
        <title>Genome assembly of Pristionchus species.</title>
        <authorList>
            <person name="Yoshida K."/>
            <person name="Sommer R.J."/>
        </authorList>
    </citation>
    <scope>NUCLEOTIDE SEQUENCE</scope>
    <source>
        <strain evidence="2">RS0144</strain>
    </source>
</reference>
<keyword evidence="3" id="KW-1185">Reference proteome</keyword>
<evidence type="ECO:0000313" key="2">
    <source>
        <dbReference type="EMBL" id="GMS95570.1"/>
    </source>
</evidence>